<accession>A0A7J7P9J7</accession>
<dbReference type="AlphaFoldDB" id="A0A7J7P9J7"/>
<dbReference type="EMBL" id="JACGCM010000121">
    <property type="protein sequence ID" value="KAF6176079.1"/>
    <property type="molecule type" value="Genomic_DNA"/>
</dbReference>
<evidence type="ECO:0000313" key="1">
    <source>
        <dbReference type="EMBL" id="KAF6176079.1"/>
    </source>
</evidence>
<dbReference type="PANTHER" id="PTHR46821:SF2">
    <property type="entry name" value="OS03G0251700 PROTEIN"/>
    <property type="match status" value="1"/>
</dbReference>
<dbReference type="Gene3D" id="1.10.510.10">
    <property type="entry name" value="Transferase(Phosphotransferase) domain 1"/>
    <property type="match status" value="1"/>
</dbReference>
<gene>
    <name evidence="1" type="ORF">GIB67_000173</name>
</gene>
<reference evidence="1 2" key="1">
    <citation type="journal article" date="2020" name="IScience">
        <title>Genome Sequencing of the Endangered Kingdonia uniflora (Circaeasteraceae, Ranunculales) Reveals Potential Mechanisms of Evolutionary Specialization.</title>
        <authorList>
            <person name="Sun Y."/>
            <person name="Deng T."/>
            <person name="Zhang A."/>
            <person name="Moore M.J."/>
            <person name="Landis J.B."/>
            <person name="Lin N."/>
            <person name="Zhang H."/>
            <person name="Zhang X."/>
            <person name="Huang J."/>
            <person name="Zhang X."/>
            <person name="Sun H."/>
            <person name="Wang H."/>
        </authorList>
    </citation>
    <scope>NUCLEOTIDE SEQUENCE [LARGE SCALE GENOMIC DNA]</scope>
    <source>
        <strain evidence="1">TB1705</strain>
        <tissue evidence="1">Leaf</tissue>
    </source>
</reference>
<dbReference type="SUPFAM" id="SSF56112">
    <property type="entry name" value="Protein kinase-like (PK-like)"/>
    <property type="match status" value="1"/>
</dbReference>
<proteinExistence type="predicted"/>
<sequence length="127" mass="14591">MKSRRRSTWGSIDFWLDGLNGLSREIWKKSLDWASREIPKSSSLTNTHASMRSTIFYVAPEKNNGGVISEKCDVYSYSVLLLIFIAGRRPLQLDVSPVSEFERANLVLWARHLAQRLKILDLVDPRI</sequence>
<dbReference type="Proteomes" id="UP000541444">
    <property type="component" value="Unassembled WGS sequence"/>
</dbReference>
<keyword evidence="2" id="KW-1185">Reference proteome</keyword>
<name>A0A7J7P9J7_9MAGN</name>
<evidence type="ECO:0008006" key="3">
    <source>
        <dbReference type="Google" id="ProtNLM"/>
    </source>
</evidence>
<organism evidence="1 2">
    <name type="scientific">Kingdonia uniflora</name>
    <dbReference type="NCBI Taxonomy" id="39325"/>
    <lineage>
        <taxon>Eukaryota</taxon>
        <taxon>Viridiplantae</taxon>
        <taxon>Streptophyta</taxon>
        <taxon>Embryophyta</taxon>
        <taxon>Tracheophyta</taxon>
        <taxon>Spermatophyta</taxon>
        <taxon>Magnoliopsida</taxon>
        <taxon>Ranunculales</taxon>
        <taxon>Circaeasteraceae</taxon>
        <taxon>Kingdonia</taxon>
    </lineage>
</organism>
<comment type="caution">
    <text evidence="1">The sequence shown here is derived from an EMBL/GenBank/DDBJ whole genome shotgun (WGS) entry which is preliminary data.</text>
</comment>
<dbReference type="InterPro" id="IPR044576">
    <property type="entry name" value="At4g25390-like"/>
</dbReference>
<protein>
    <recommendedName>
        <fullName evidence="3">Protein kinase domain-containing protein</fullName>
    </recommendedName>
</protein>
<dbReference type="InterPro" id="IPR011009">
    <property type="entry name" value="Kinase-like_dom_sf"/>
</dbReference>
<evidence type="ECO:0000313" key="2">
    <source>
        <dbReference type="Proteomes" id="UP000541444"/>
    </source>
</evidence>
<dbReference type="OrthoDB" id="626167at2759"/>
<dbReference type="PANTHER" id="PTHR46821">
    <property type="entry name" value="OS07G0586332 PROTEIN"/>
    <property type="match status" value="1"/>
</dbReference>